<dbReference type="OrthoDB" id="425354at2759"/>
<dbReference type="InterPro" id="IPR053037">
    <property type="entry name" value="Pericyclase_pydY-like"/>
</dbReference>
<dbReference type="RefSeq" id="XP_024725887.1">
    <property type="nucleotide sequence ID" value="XM_024862266.1"/>
</dbReference>
<reference evidence="1 2" key="1">
    <citation type="journal article" date="2018" name="New Phytol.">
        <title>Comparative genomics and transcriptomics depict ericoid mycorrhizal fungi as versatile saprotrophs and plant mutualists.</title>
        <authorList>
            <person name="Martino E."/>
            <person name="Morin E."/>
            <person name="Grelet G.A."/>
            <person name="Kuo A."/>
            <person name="Kohler A."/>
            <person name="Daghino S."/>
            <person name="Barry K.W."/>
            <person name="Cichocki N."/>
            <person name="Clum A."/>
            <person name="Dockter R.B."/>
            <person name="Hainaut M."/>
            <person name="Kuo R.C."/>
            <person name="LaButti K."/>
            <person name="Lindahl B.D."/>
            <person name="Lindquist E.A."/>
            <person name="Lipzen A."/>
            <person name="Khouja H.R."/>
            <person name="Magnuson J."/>
            <person name="Murat C."/>
            <person name="Ohm R.A."/>
            <person name="Singer S.W."/>
            <person name="Spatafora J.W."/>
            <person name="Wang M."/>
            <person name="Veneault-Fourrey C."/>
            <person name="Henrissat B."/>
            <person name="Grigoriev I.V."/>
            <person name="Martin F.M."/>
            <person name="Perotto S."/>
        </authorList>
    </citation>
    <scope>NUCLEOTIDE SEQUENCE [LARGE SCALE GENOMIC DNA]</scope>
    <source>
        <strain evidence="1 2">ATCC 22711</strain>
    </source>
</reference>
<dbReference type="PANTHER" id="PTHR38115:SF1">
    <property type="entry name" value="LIPOCALIN-LIKE DOMAIN-CONTAINING PROTEIN"/>
    <property type="match status" value="1"/>
</dbReference>
<dbReference type="Proteomes" id="UP000241818">
    <property type="component" value="Unassembled WGS sequence"/>
</dbReference>
<evidence type="ECO:0000313" key="1">
    <source>
        <dbReference type="EMBL" id="PSS28362.1"/>
    </source>
</evidence>
<accession>A0A2T3BG57</accession>
<protein>
    <submittedName>
        <fullName evidence="1">Uncharacterized protein</fullName>
    </submittedName>
</protein>
<gene>
    <name evidence="1" type="ORF">M430DRAFT_132742</name>
</gene>
<sequence length="186" mass="20835">MAAPPEVTIKDLTGTFVMNKTLSDDPDPVLALQGVGWLTRKAIGLATVYLHVKQYTDEAGVVHIDIDQTATGGLKGTSELRALDWVERPHSDHIFGQLNGKTRWIKIEDVDDDFLNQGFLEDDAENGGPAGERHVESLVVSDKGWTARQIWGFATVEGERYYIRRIVVSKGDKSIKIRLVYNWQKK</sequence>
<proteinExistence type="predicted"/>
<organism evidence="1 2">
    <name type="scientific">Amorphotheca resinae ATCC 22711</name>
    <dbReference type="NCBI Taxonomy" id="857342"/>
    <lineage>
        <taxon>Eukaryota</taxon>
        <taxon>Fungi</taxon>
        <taxon>Dikarya</taxon>
        <taxon>Ascomycota</taxon>
        <taxon>Pezizomycotina</taxon>
        <taxon>Leotiomycetes</taxon>
        <taxon>Helotiales</taxon>
        <taxon>Amorphothecaceae</taxon>
        <taxon>Amorphotheca</taxon>
    </lineage>
</organism>
<dbReference type="EMBL" id="KZ679006">
    <property type="protein sequence ID" value="PSS28362.1"/>
    <property type="molecule type" value="Genomic_DNA"/>
</dbReference>
<evidence type="ECO:0000313" key="2">
    <source>
        <dbReference type="Proteomes" id="UP000241818"/>
    </source>
</evidence>
<dbReference type="InParanoid" id="A0A2T3BG57"/>
<keyword evidence="2" id="KW-1185">Reference proteome</keyword>
<name>A0A2T3BG57_AMORE</name>
<dbReference type="AlphaFoldDB" id="A0A2T3BG57"/>
<dbReference type="PANTHER" id="PTHR38115">
    <property type="entry name" value="LIPOCALIN-LIKE DOMAIN-CONTAINING PROTEIN"/>
    <property type="match status" value="1"/>
</dbReference>
<dbReference type="GeneID" id="36570347"/>